<feature type="domain" description="Homeobox" evidence="12">
    <location>
        <begin position="104"/>
        <end position="164"/>
    </location>
</feature>
<comment type="subcellular location">
    <subcellularLocation>
        <location evidence="1 8 9">Nucleus</location>
    </subcellularLocation>
</comment>
<evidence type="ECO:0000256" key="1">
    <source>
        <dbReference type="ARBA" id="ARBA00004123"/>
    </source>
</evidence>
<dbReference type="PROSITE" id="PS50071">
    <property type="entry name" value="HOMEOBOX_2"/>
    <property type="match status" value="1"/>
</dbReference>
<proteinExistence type="inferred from homology"/>
<keyword evidence="5 8" id="KW-0371">Homeobox</keyword>
<evidence type="ECO:0000256" key="10">
    <source>
        <dbReference type="SAM" id="Coils"/>
    </source>
</evidence>
<dbReference type="Pfam" id="PF02183">
    <property type="entry name" value="HALZ"/>
    <property type="match status" value="1"/>
</dbReference>
<organism evidence="13 14">
    <name type="scientific">Carpinus fangiana</name>
    <dbReference type="NCBI Taxonomy" id="176857"/>
    <lineage>
        <taxon>Eukaryota</taxon>
        <taxon>Viridiplantae</taxon>
        <taxon>Streptophyta</taxon>
        <taxon>Embryophyta</taxon>
        <taxon>Tracheophyta</taxon>
        <taxon>Spermatophyta</taxon>
        <taxon>Magnoliopsida</taxon>
        <taxon>eudicotyledons</taxon>
        <taxon>Gunneridae</taxon>
        <taxon>Pentapetalae</taxon>
        <taxon>rosids</taxon>
        <taxon>fabids</taxon>
        <taxon>Fagales</taxon>
        <taxon>Betulaceae</taxon>
        <taxon>Carpinus</taxon>
    </lineage>
</organism>
<dbReference type="Pfam" id="PF04618">
    <property type="entry name" value="HD-ZIP_N"/>
    <property type="match status" value="1"/>
</dbReference>
<evidence type="ECO:0000256" key="4">
    <source>
        <dbReference type="ARBA" id="ARBA00023125"/>
    </source>
</evidence>
<keyword evidence="3" id="KW-0805">Transcription regulation</keyword>
<evidence type="ECO:0000256" key="3">
    <source>
        <dbReference type="ARBA" id="ARBA00023015"/>
    </source>
</evidence>
<feature type="region of interest" description="Disordered" evidence="11">
    <location>
        <begin position="227"/>
        <end position="278"/>
    </location>
</feature>
<feature type="region of interest" description="Disordered" evidence="11">
    <location>
        <begin position="1"/>
        <end position="107"/>
    </location>
</feature>
<dbReference type="SMART" id="SM00389">
    <property type="entry name" value="HOX"/>
    <property type="match status" value="1"/>
</dbReference>
<dbReference type="FunFam" id="1.10.10.60:FF:000577">
    <property type="entry name" value="Homeobox-leucine zipper protein 18"/>
    <property type="match status" value="1"/>
</dbReference>
<name>A0A660KX83_9ROSI</name>
<evidence type="ECO:0000256" key="5">
    <source>
        <dbReference type="ARBA" id="ARBA00023155"/>
    </source>
</evidence>
<evidence type="ECO:0000256" key="6">
    <source>
        <dbReference type="ARBA" id="ARBA00023163"/>
    </source>
</evidence>
<feature type="compositionally biased region" description="Low complexity" evidence="11">
    <location>
        <begin position="227"/>
        <end position="239"/>
    </location>
</feature>
<accession>A0A660KX83</accession>
<protein>
    <recommendedName>
        <fullName evidence="12">Homeobox domain-containing protein</fullName>
    </recommendedName>
</protein>
<dbReference type="OrthoDB" id="6159439at2759"/>
<feature type="DNA-binding region" description="Homeobox" evidence="8">
    <location>
        <begin position="106"/>
        <end position="165"/>
    </location>
</feature>
<keyword evidence="4 8" id="KW-0238">DNA-binding</keyword>
<dbReference type="GO" id="GO:0043565">
    <property type="term" value="F:sequence-specific DNA binding"/>
    <property type="evidence" value="ECO:0007669"/>
    <property type="project" value="InterPro"/>
</dbReference>
<dbReference type="InterPro" id="IPR003106">
    <property type="entry name" value="Leu_zip_homeo"/>
</dbReference>
<dbReference type="Proteomes" id="UP000327013">
    <property type="component" value="Chromosome 4"/>
</dbReference>
<dbReference type="InterPro" id="IPR009057">
    <property type="entry name" value="Homeodomain-like_sf"/>
</dbReference>
<dbReference type="GO" id="GO:0000981">
    <property type="term" value="F:DNA-binding transcription factor activity, RNA polymerase II-specific"/>
    <property type="evidence" value="ECO:0007669"/>
    <property type="project" value="InterPro"/>
</dbReference>
<evidence type="ECO:0000256" key="8">
    <source>
        <dbReference type="PROSITE-ProRule" id="PRU00108"/>
    </source>
</evidence>
<keyword evidence="7 8" id="KW-0539">Nucleus</keyword>
<feature type="coiled-coil region" evidence="10">
    <location>
        <begin position="170"/>
        <end position="200"/>
    </location>
</feature>
<dbReference type="PANTHER" id="PTHR45714:SF11">
    <property type="entry name" value="HOMEOBOX-LEUCINE ZIPPER PROTEIN HAT3"/>
    <property type="match status" value="1"/>
</dbReference>
<reference evidence="13 14" key="1">
    <citation type="submission" date="2019-06" db="EMBL/GenBank/DDBJ databases">
        <title>A chromosomal-level reference genome of Carpinus fangiana (Coryloideae, Betulaceae).</title>
        <authorList>
            <person name="Yang X."/>
            <person name="Wang Z."/>
            <person name="Zhang L."/>
            <person name="Hao G."/>
            <person name="Liu J."/>
            <person name="Yang Y."/>
        </authorList>
    </citation>
    <scope>NUCLEOTIDE SEQUENCE [LARGE SCALE GENOMIC DNA]</scope>
    <source>
        <strain evidence="13">Cfa_2016G</strain>
        <tissue evidence="13">Leaf</tissue>
    </source>
</reference>
<dbReference type="InterPro" id="IPR050762">
    <property type="entry name" value="HD-ZIP_Homeobox_LZ_Class_II"/>
</dbReference>
<dbReference type="SMART" id="SM00340">
    <property type="entry name" value="HALZ"/>
    <property type="match status" value="1"/>
</dbReference>
<comment type="similarity">
    <text evidence="2">Belongs to the HD-ZIP homeobox family. Class II subfamily.</text>
</comment>
<feature type="compositionally biased region" description="Low complexity" evidence="11">
    <location>
        <begin position="62"/>
        <end position="72"/>
    </location>
</feature>
<dbReference type="Gene3D" id="1.10.10.60">
    <property type="entry name" value="Homeodomain-like"/>
    <property type="match status" value="1"/>
</dbReference>
<evidence type="ECO:0000259" key="12">
    <source>
        <dbReference type="PROSITE" id="PS50071"/>
    </source>
</evidence>
<evidence type="ECO:0000256" key="9">
    <source>
        <dbReference type="RuleBase" id="RU000682"/>
    </source>
</evidence>
<keyword evidence="6" id="KW-0804">Transcription</keyword>
<evidence type="ECO:0000256" key="2">
    <source>
        <dbReference type="ARBA" id="ARBA00006074"/>
    </source>
</evidence>
<sequence>MNPMHNKPQPSQMVQNHDKKSSPWNEMFQFPDRNPDTRPLLGGVDVNRLPSMADCEDENGVSSPNSTVSSLSGKRSERDANGDENDAERASCSRGSDDEDGGGGDACRKKLRLSKEQSLVLEETFKEHNTLNPKQKLALAKQLNLSPRQVEVWFQNRRARTKLKQTEVDCEYLKRCCENLTDENRRLQKEVQELRALKLSPQLYMHMNPPTTLTMCPSCERVAVSSSSSSSAATSSAVAPTRSIRHPMGPNVQRPVPINPWATLPIHHRPFDSPAPRS</sequence>
<keyword evidence="14" id="KW-1185">Reference proteome</keyword>
<dbReference type="EMBL" id="CM017324">
    <property type="protein sequence ID" value="KAE8038596.1"/>
    <property type="molecule type" value="Genomic_DNA"/>
</dbReference>
<dbReference type="InterPro" id="IPR017970">
    <property type="entry name" value="Homeobox_CS"/>
</dbReference>
<dbReference type="InterPro" id="IPR006712">
    <property type="entry name" value="HD-ZIP_N"/>
</dbReference>
<evidence type="ECO:0000313" key="13">
    <source>
        <dbReference type="EMBL" id="KAE8038596.1"/>
    </source>
</evidence>
<dbReference type="Pfam" id="PF00046">
    <property type="entry name" value="Homeodomain"/>
    <property type="match status" value="1"/>
</dbReference>
<dbReference type="CDD" id="cd00086">
    <property type="entry name" value="homeodomain"/>
    <property type="match status" value="1"/>
</dbReference>
<keyword evidence="10" id="KW-0175">Coiled coil</keyword>
<evidence type="ECO:0000256" key="11">
    <source>
        <dbReference type="SAM" id="MobiDB-lite"/>
    </source>
</evidence>
<gene>
    <name evidence="13" type="ORF">FH972_011090</name>
</gene>
<dbReference type="PROSITE" id="PS00027">
    <property type="entry name" value="HOMEOBOX_1"/>
    <property type="match status" value="1"/>
</dbReference>
<dbReference type="AlphaFoldDB" id="A0A660KX83"/>
<dbReference type="PANTHER" id="PTHR45714">
    <property type="entry name" value="HOMEOBOX-LEUCINE ZIPPER PROTEIN HAT14"/>
    <property type="match status" value="1"/>
</dbReference>
<dbReference type="SUPFAM" id="SSF46689">
    <property type="entry name" value="Homeodomain-like"/>
    <property type="match status" value="1"/>
</dbReference>
<dbReference type="InterPro" id="IPR001356">
    <property type="entry name" value="HD"/>
</dbReference>
<evidence type="ECO:0000313" key="14">
    <source>
        <dbReference type="Proteomes" id="UP000327013"/>
    </source>
</evidence>
<evidence type="ECO:0000256" key="7">
    <source>
        <dbReference type="ARBA" id="ARBA00023242"/>
    </source>
</evidence>
<feature type="compositionally biased region" description="Basic and acidic residues" evidence="11">
    <location>
        <begin position="74"/>
        <end position="91"/>
    </location>
</feature>
<dbReference type="GO" id="GO:0005634">
    <property type="term" value="C:nucleus"/>
    <property type="evidence" value="ECO:0007669"/>
    <property type="project" value="UniProtKB-SubCell"/>
</dbReference>